<dbReference type="SUPFAM" id="SSF51556">
    <property type="entry name" value="Metallo-dependent hydrolases"/>
    <property type="match status" value="1"/>
</dbReference>
<dbReference type="EMBL" id="DVGA01000114">
    <property type="protein sequence ID" value="HIQ79571.1"/>
    <property type="molecule type" value="Genomic_DNA"/>
</dbReference>
<dbReference type="AlphaFoldDB" id="A0A9D0ZG37"/>
<dbReference type="Proteomes" id="UP000824262">
    <property type="component" value="Unassembled WGS sequence"/>
</dbReference>
<dbReference type="InterPro" id="IPR008257">
    <property type="entry name" value="Pept_M19"/>
</dbReference>
<sequence length="300" mass="31791">MAIPYFDAHCDTLTVAAGRGWALGSNAAQADFDRLSKYSPSAQVFAIWGGDYEKKLALLRREAARDKRVALCRTAGEIMAANAAGKVAVLLSVEGAELLDCSPERLRSARHSDGIVMVNLCWNSDNALCGAALGGGGGLTDNGREFVRAAQGCGVAVDLSHASERAFWDVLEIAEKPVIASHSNAAALSSEFPRNLTDGQFAALVKCGGGAGLNLCADFVGLGRDIGACCAHLEHFLALGGEKSVFLGSDFDGIAAVPRGLYGVQDMWRLYEALLARGHSEELVRDIFYGNLLRILGRTE</sequence>
<dbReference type="GO" id="GO:0070573">
    <property type="term" value="F:metallodipeptidase activity"/>
    <property type="evidence" value="ECO:0007669"/>
    <property type="project" value="InterPro"/>
</dbReference>
<protein>
    <submittedName>
        <fullName evidence="1">Membrane dipeptidase</fullName>
    </submittedName>
</protein>
<reference evidence="1" key="2">
    <citation type="journal article" date="2021" name="PeerJ">
        <title>Extensive microbial diversity within the chicken gut microbiome revealed by metagenomics and culture.</title>
        <authorList>
            <person name="Gilroy R."/>
            <person name="Ravi A."/>
            <person name="Getino M."/>
            <person name="Pursley I."/>
            <person name="Horton D.L."/>
            <person name="Alikhan N.F."/>
            <person name="Baker D."/>
            <person name="Gharbi K."/>
            <person name="Hall N."/>
            <person name="Watson M."/>
            <person name="Adriaenssens E.M."/>
            <person name="Foster-Nyarko E."/>
            <person name="Jarju S."/>
            <person name="Secka A."/>
            <person name="Antonio M."/>
            <person name="Oren A."/>
            <person name="Chaudhuri R.R."/>
            <person name="La Ragione R."/>
            <person name="Hildebrand F."/>
            <person name="Pallen M.J."/>
        </authorList>
    </citation>
    <scope>NUCLEOTIDE SEQUENCE</scope>
    <source>
        <strain evidence="1">ChiBcolR7-354</strain>
    </source>
</reference>
<dbReference type="PANTHER" id="PTHR10443">
    <property type="entry name" value="MICROSOMAL DIPEPTIDASE"/>
    <property type="match status" value="1"/>
</dbReference>
<reference evidence="1" key="1">
    <citation type="submission" date="2020-10" db="EMBL/GenBank/DDBJ databases">
        <authorList>
            <person name="Gilroy R."/>
        </authorList>
    </citation>
    <scope>NUCLEOTIDE SEQUENCE</scope>
    <source>
        <strain evidence="1">ChiBcolR7-354</strain>
    </source>
</reference>
<proteinExistence type="predicted"/>
<dbReference type="PANTHER" id="PTHR10443:SF12">
    <property type="entry name" value="DIPEPTIDASE"/>
    <property type="match status" value="1"/>
</dbReference>
<name>A0A9D0ZG37_9FIRM</name>
<dbReference type="Pfam" id="PF01244">
    <property type="entry name" value="Peptidase_M19"/>
    <property type="match status" value="1"/>
</dbReference>
<comment type="caution">
    <text evidence="1">The sequence shown here is derived from an EMBL/GenBank/DDBJ whole genome shotgun (WGS) entry which is preliminary data.</text>
</comment>
<dbReference type="Gene3D" id="3.20.20.140">
    <property type="entry name" value="Metal-dependent hydrolases"/>
    <property type="match status" value="1"/>
</dbReference>
<dbReference type="InterPro" id="IPR032466">
    <property type="entry name" value="Metal_Hydrolase"/>
</dbReference>
<gene>
    <name evidence="1" type="ORF">IAB77_09990</name>
</gene>
<dbReference type="PROSITE" id="PS51365">
    <property type="entry name" value="RENAL_DIPEPTIDASE_2"/>
    <property type="match status" value="1"/>
</dbReference>
<evidence type="ECO:0000313" key="1">
    <source>
        <dbReference type="EMBL" id="HIQ79571.1"/>
    </source>
</evidence>
<dbReference type="GO" id="GO:0006508">
    <property type="term" value="P:proteolysis"/>
    <property type="evidence" value="ECO:0007669"/>
    <property type="project" value="InterPro"/>
</dbReference>
<accession>A0A9D0ZG37</accession>
<evidence type="ECO:0000313" key="2">
    <source>
        <dbReference type="Proteomes" id="UP000824262"/>
    </source>
</evidence>
<organism evidence="1 2">
    <name type="scientific">Candidatus Scatomorpha intestinavium</name>
    <dbReference type="NCBI Taxonomy" id="2840922"/>
    <lineage>
        <taxon>Bacteria</taxon>
        <taxon>Bacillati</taxon>
        <taxon>Bacillota</taxon>
        <taxon>Clostridia</taxon>
        <taxon>Eubacteriales</taxon>
        <taxon>Candidatus Scatomorpha</taxon>
    </lineage>
</organism>